<name>A0AAW1YDP8_RUBAR</name>
<dbReference type="AlphaFoldDB" id="A0AAW1YDP8"/>
<protein>
    <recommendedName>
        <fullName evidence="4">DUF1764 domain-containing protein</fullName>
    </recommendedName>
</protein>
<dbReference type="PANTHER" id="PTHR34066">
    <property type="entry name" value="GROWTH FACTOR 2"/>
    <property type="match status" value="1"/>
</dbReference>
<gene>
    <name evidence="2" type="ORF">M0R45_011773</name>
</gene>
<comment type="caution">
    <text evidence="2">The sequence shown here is derived from an EMBL/GenBank/DDBJ whole genome shotgun (WGS) entry which is preliminary data.</text>
</comment>
<evidence type="ECO:0000313" key="2">
    <source>
        <dbReference type="EMBL" id="KAK9946304.1"/>
    </source>
</evidence>
<proteinExistence type="predicted"/>
<evidence type="ECO:0000256" key="1">
    <source>
        <dbReference type="SAM" id="MobiDB-lite"/>
    </source>
</evidence>
<evidence type="ECO:0000313" key="3">
    <source>
        <dbReference type="Proteomes" id="UP001457282"/>
    </source>
</evidence>
<evidence type="ECO:0008006" key="4">
    <source>
        <dbReference type="Google" id="ProtNLM"/>
    </source>
</evidence>
<dbReference type="PANTHER" id="PTHR34066:SF1">
    <property type="entry name" value="DUF1764 FAMILY PROTEIN"/>
    <property type="match status" value="1"/>
</dbReference>
<dbReference type="EMBL" id="JBEDUW010000002">
    <property type="protein sequence ID" value="KAK9946304.1"/>
    <property type="molecule type" value="Genomic_DNA"/>
</dbReference>
<accession>A0AAW1YDP8</accession>
<feature type="region of interest" description="Disordered" evidence="1">
    <location>
        <begin position="1"/>
        <end position="96"/>
    </location>
</feature>
<reference evidence="2 3" key="1">
    <citation type="journal article" date="2023" name="G3 (Bethesda)">
        <title>A chromosome-length genome assembly and annotation of blackberry (Rubus argutus, cv. 'Hillquist').</title>
        <authorList>
            <person name="Bruna T."/>
            <person name="Aryal R."/>
            <person name="Dudchenko O."/>
            <person name="Sargent D.J."/>
            <person name="Mead D."/>
            <person name="Buti M."/>
            <person name="Cavallini A."/>
            <person name="Hytonen T."/>
            <person name="Andres J."/>
            <person name="Pham M."/>
            <person name="Weisz D."/>
            <person name="Mascagni F."/>
            <person name="Usai G."/>
            <person name="Natali L."/>
            <person name="Bassil N."/>
            <person name="Fernandez G.E."/>
            <person name="Lomsadze A."/>
            <person name="Armour M."/>
            <person name="Olukolu B."/>
            <person name="Poorten T."/>
            <person name="Britton C."/>
            <person name="Davik J."/>
            <person name="Ashrafi H."/>
            <person name="Aiden E.L."/>
            <person name="Borodovsky M."/>
            <person name="Worthington M."/>
        </authorList>
    </citation>
    <scope>NUCLEOTIDE SEQUENCE [LARGE SCALE GENOMIC DNA]</scope>
    <source>
        <strain evidence="2">PI 553951</strain>
    </source>
</reference>
<dbReference type="InterPro" id="IPR013885">
    <property type="entry name" value="DUF1764_euk"/>
</dbReference>
<feature type="compositionally biased region" description="Basic and acidic residues" evidence="1">
    <location>
        <begin position="53"/>
        <end position="67"/>
    </location>
</feature>
<sequence>MGKRSKSKTPREVEENTVVEKSVVEEGKPSSCAKKPAASVIDEIFAGKKRKKAEADKVKKPNEEPNKPKRKKKKDLGFEDGAFVDQTSRSKKRTNDGLAIYTEEELGINKADAGSTPLCPFDCSCCF</sequence>
<organism evidence="2 3">
    <name type="scientific">Rubus argutus</name>
    <name type="common">Southern blackberry</name>
    <dbReference type="NCBI Taxonomy" id="59490"/>
    <lineage>
        <taxon>Eukaryota</taxon>
        <taxon>Viridiplantae</taxon>
        <taxon>Streptophyta</taxon>
        <taxon>Embryophyta</taxon>
        <taxon>Tracheophyta</taxon>
        <taxon>Spermatophyta</taxon>
        <taxon>Magnoliopsida</taxon>
        <taxon>eudicotyledons</taxon>
        <taxon>Gunneridae</taxon>
        <taxon>Pentapetalae</taxon>
        <taxon>rosids</taxon>
        <taxon>fabids</taxon>
        <taxon>Rosales</taxon>
        <taxon>Rosaceae</taxon>
        <taxon>Rosoideae</taxon>
        <taxon>Rosoideae incertae sedis</taxon>
        <taxon>Rubus</taxon>
    </lineage>
</organism>
<dbReference type="Pfam" id="PF08576">
    <property type="entry name" value="DUF1764"/>
    <property type="match status" value="1"/>
</dbReference>
<keyword evidence="3" id="KW-1185">Reference proteome</keyword>
<dbReference type="Proteomes" id="UP001457282">
    <property type="component" value="Unassembled WGS sequence"/>
</dbReference>